<keyword evidence="2" id="KW-1185">Reference proteome</keyword>
<dbReference type="OrthoDB" id="9812605at2"/>
<proteinExistence type="predicted"/>
<evidence type="ECO:0000313" key="2">
    <source>
        <dbReference type="Proteomes" id="UP000190121"/>
    </source>
</evidence>
<evidence type="ECO:0008006" key="3">
    <source>
        <dbReference type="Google" id="ProtNLM"/>
    </source>
</evidence>
<dbReference type="AlphaFoldDB" id="A0A1T4LW60"/>
<dbReference type="Gene3D" id="1.10.1070.20">
    <property type="match status" value="1"/>
</dbReference>
<evidence type="ECO:0000313" key="1">
    <source>
        <dbReference type="EMBL" id="SJZ58973.1"/>
    </source>
</evidence>
<dbReference type="STRING" id="29524.SAMN02745171_00557"/>
<accession>A0A1T4LW60</accession>
<dbReference type="EMBL" id="FUXE01000004">
    <property type="protein sequence ID" value="SJZ58973.1"/>
    <property type="molecule type" value="Genomic_DNA"/>
</dbReference>
<sequence>MLAQIVDVSQWTEQQIQAEGTRDKNVLISPEDGKTYYFKKSLNKMGKSYPFEFWSEIVASKIGKALGFSVADYNLGIITSEGKVQTVGALVESVHALDEELVSGYSLIVQYYPLFSHTYKEEHRLELILRTLKSHGLEKESKRVFECMLFDAIIGNTDRHSENWAFIITDSFSRFLKNLEEASEGENAKSGEQEKPFWDKIDWVIKKLISALMRFSPLYDNGSSLGREIVEDKIVRMVHDSEAMEKYILSGKPDIRVVEKKISFLETIKYLLSNCDYEKPMREVIQKMRKAYHRDTIRFILDNVDRKCIDKVPEQYRLSKERKEFMYRLITERIERIIKMEETLCAI</sequence>
<name>A0A1T4LW60_9PORP</name>
<dbReference type="Proteomes" id="UP000190121">
    <property type="component" value="Unassembled WGS sequence"/>
</dbReference>
<organism evidence="1 2">
    <name type="scientific">Porphyromonas circumdentaria</name>
    <dbReference type="NCBI Taxonomy" id="29524"/>
    <lineage>
        <taxon>Bacteria</taxon>
        <taxon>Pseudomonadati</taxon>
        <taxon>Bacteroidota</taxon>
        <taxon>Bacteroidia</taxon>
        <taxon>Bacteroidales</taxon>
        <taxon>Porphyromonadaceae</taxon>
        <taxon>Porphyromonas</taxon>
    </lineage>
</organism>
<dbReference type="RefSeq" id="WP_078736514.1">
    <property type="nucleotide sequence ID" value="NZ_FUXE01000004.1"/>
</dbReference>
<protein>
    <recommendedName>
        <fullName evidence="3">HipA-like C-terminal domain-containing protein</fullName>
    </recommendedName>
</protein>
<gene>
    <name evidence="1" type="ORF">SAMN02745171_00557</name>
</gene>
<reference evidence="2" key="1">
    <citation type="submission" date="2017-02" db="EMBL/GenBank/DDBJ databases">
        <authorList>
            <person name="Varghese N."/>
            <person name="Submissions S."/>
        </authorList>
    </citation>
    <scope>NUCLEOTIDE SEQUENCE [LARGE SCALE GENOMIC DNA]</scope>
    <source>
        <strain evidence="2">ATCC 51356</strain>
    </source>
</reference>